<evidence type="ECO:0000313" key="3">
    <source>
        <dbReference type="EMBL" id="KMZ62238.1"/>
    </source>
</evidence>
<dbReference type="AlphaFoldDB" id="A0A0K9NZT9"/>
<sequence length="71" mass="7670">MQFTHRRDLGVSATVSDHSDHPLSGEMLKSIVETLSTVLTLCLHCRSPDPPAGKLQTQSEISIVATALVEI</sequence>
<reference evidence="4" key="1">
    <citation type="journal article" date="2016" name="Nature">
        <title>The genome of the seagrass Zostera marina reveals angiosperm adaptation to the sea.</title>
        <authorList>
            <person name="Olsen J.L."/>
            <person name="Rouze P."/>
            <person name="Verhelst B."/>
            <person name="Lin Y.-C."/>
            <person name="Bayer T."/>
            <person name="Collen J."/>
            <person name="Dattolo E."/>
            <person name="De Paoli E."/>
            <person name="Dittami S."/>
            <person name="Maumus F."/>
            <person name="Michel G."/>
            <person name="Kersting A."/>
            <person name="Lauritano C."/>
            <person name="Lohaus R."/>
            <person name="Toepel M."/>
            <person name="Tonon T."/>
            <person name="Vanneste K."/>
            <person name="Amirebrahimi M."/>
            <person name="Brakel J."/>
            <person name="Bostroem C."/>
            <person name="Chovatia M."/>
            <person name="Grimwood J."/>
            <person name="Jenkins J.W."/>
            <person name="Jueterbock A."/>
            <person name="Mraz A."/>
            <person name="Stam W.T."/>
            <person name="Tice H."/>
            <person name="Bornberg-Bauer E."/>
            <person name="Green P.J."/>
            <person name="Pearson G.A."/>
            <person name="Procaccini G."/>
            <person name="Duarte C.M."/>
            <person name="Schmutz J."/>
            <person name="Reusch T.B.H."/>
            <person name="Van de Peer Y."/>
        </authorList>
    </citation>
    <scope>NUCLEOTIDE SEQUENCE [LARGE SCALE GENOMIC DNA]</scope>
    <source>
        <strain evidence="4">cv. Finnish</strain>
    </source>
</reference>
<keyword evidence="4" id="KW-1185">Reference proteome</keyword>
<comment type="caution">
    <text evidence="3">The sequence shown here is derived from an EMBL/GenBank/DDBJ whole genome shotgun (WGS) entry which is preliminary data.</text>
</comment>
<protein>
    <recommendedName>
        <fullName evidence="2">DUF7032 domain-containing protein</fullName>
    </recommendedName>
</protein>
<feature type="domain" description="DUF7032" evidence="2">
    <location>
        <begin position="16"/>
        <end position="68"/>
    </location>
</feature>
<evidence type="ECO:0000256" key="1">
    <source>
        <dbReference type="SAM" id="MobiDB-lite"/>
    </source>
</evidence>
<dbReference type="Proteomes" id="UP000036987">
    <property type="component" value="Unassembled WGS sequence"/>
</dbReference>
<gene>
    <name evidence="3" type="ORF">ZOSMA_47G00280</name>
</gene>
<organism evidence="3 4">
    <name type="scientific">Zostera marina</name>
    <name type="common">Eelgrass</name>
    <dbReference type="NCBI Taxonomy" id="29655"/>
    <lineage>
        <taxon>Eukaryota</taxon>
        <taxon>Viridiplantae</taxon>
        <taxon>Streptophyta</taxon>
        <taxon>Embryophyta</taxon>
        <taxon>Tracheophyta</taxon>
        <taxon>Spermatophyta</taxon>
        <taxon>Magnoliopsida</taxon>
        <taxon>Liliopsida</taxon>
        <taxon>Zosteraceae</taxon>
        <taxon>Zostera</taxon>
    </lineage>
</organism>
<dbReference type="EMBL" id="LFYR01001390">
    <property type="protein sequence ID" value="KMZ62238.1"/>
    <property type="molecule type" value="Genomic_DNA"/>
</dbReference>
<dbReference type="InterPro" id="IPR054296">
    <property type="entry name" value="DUF7032"/>
</dbReference>
<evidence type="ECO:0000259" key="2">
    <source>
        <dbReference type="Pfam" id="PF23005"/>
    </source>
</evidence>
<accession>A0A0K9NZT9</accession>
<proteinExistence type="predicted"/>
<evidence type="ECO:0000313" key="4">
    <source>
        <dbReference type="Proteomes" id="UP000036987"/>
    </source>
</evidence>
<dbReference type="Pfam" id="PF23005">
    <property type="entry name" value="DUF7032"/>
    <property type="match status" value="1"/>
</dbReference>
<feature type="region of interest" description="Disordered" evidence="1">
    <location>
        <begin position="1"/>
        <end position="20"/>
    </location>
</feature>
<name>A0A0K9NZT9_ZOSMR</name>